<dbReference type="EMBL" id="FNZM01000017">
    <property type="protein sequence ID" value="SEK08916.1"/>
    <property type="molecule type" value="Genomic_DNA"/>
</dbReference>
<dbReference type="InterPro" id="IPR037873">
    <property type="entry name" value="BamE-like"/>
</dbReference>
<keyword evidence="1" id="KW-0732">Signal</keyword>
<dbReference type="AlphaFoldDB" id="A0AAQ1GKQ1"/>
<dbReference type="Proteomes" id="UP000183529">
    <property type="component" value="Unassembled WGS sequence"/>
</dbReference>
<sequence>MLMPYPNMPSPFRSTRTLTAACAALAAFTLAGCDDRQFDAMLDSLRQSFKTFFDSVKPDALLLKGLTPGVSTLEQVREQMGKPETERLFDDGSRRLEYPRGPQGLKTFMVDIGPNGRLVAITQALTAENFAKVRIGMSQDEVRALLGKPGQIAAYRLKQETVWSWKWYEGGVTPEAYFNVHFGPDGHVSTTSRSDVIRGH</sequence>
<organism evidence="2 3">
    <name type="scientific">Paraburkholderia tropica</name>
    <dbReference type="NCBI Taxonomy" id="92647"/>
    <lineage>
        <taxon>Bacteria</taxon>
        <taxon>Pseudomonadati</taxon>
        <taxon>Pseudomonadota</taxon>
        <taxon>Betaproteobacteria</taxon>
        <taxon>Burkholderiales</taxon>
        <taxon>Burkholderiaceae</taxon>
        <taxon>Paraburkholderia</taxon>
    </lineage>
</organism>
<evidence type="ECO:0000313" key="2">
    <source>
        <dbReference type="EMBL" id="SEK08916.1"/>
    </source>
</evidence>
<gene>
    <name evidence="2" type="ORF">SAMN05216550_11757</name>
</gene>
<reference evidence="2 3" key="1">
    <citation type="submission" date="2016-10" db="EMBL/GenBank/DDBJ databases">
        <authorList>
            <person name="Varghese N."/>
            <person name="Submissions S."/>
        </authorList>
    </citation>
    <scope>NUCLEOTIDE SEQUENCE [LARGE SCALE GENOMIC DNA]</scope>
    <source>
        <strain evidence="2 3">LMG 22274</strain>
    </source>
</reference>
<comment type="caution">
    <text evidence="2">The sequence shown here is derived from an EMBL/GenBank/DDBJ whole genome shotgun (WGS) entry which is preliminary data.</text>
</comment>
<evidence type="ECO:0000313" key="3">
    <source>
        <dbReference type="Proteomes" id="UP000183529"/>
    </source>
</evidence>
<name>A0AAQ1GKQ1_9BURK</name>
<proteinExistence type="predicted"/>
<protein>
    <submittedName>
        <fullName evidence="2">Beta-barrel assembly machine subunit BamE</fullName>
    </submittedName>
</protein>
<dbReference type="Gene3D" id="3.30.1450.10">
    <property type="match status" value="1"/>
</dbReference>
<accession>A0AAQ1GKQ1</accession>
<evidence type="ECO:0000256" key="1">
    <source>
        <dbReference type="ARBA" id="ARBA00022729"/>
    </source>
</evidence>